<protein>
    <recommendedName>
        <fullName evidence="1">Nitroreductase domain-containing protein</fullName>
    </recommendedName>
</protein>
<proteinExistence type="predicted"/>
<evidence type="ECO:0000313" key="2">
    <source>
        <dbReference type="EMBL" id="SEJ06839.1"/>
    </source>
</evidence>
<reference evidence="3" key="1">
    <citation type="submission" date="2016-10" db="EMBL/GenBank/DDBJ databases">
        <authorList>
            <person name="Varghese N."/>
            <person name="Submissions S."/>
        </authorList>
    </citation>
    <scope>NUCLEOTIDE SEQUENCE [LARGE SCALE GENOMIC DNA]</scope>
    <source>
        <strain evidence="3">DSM 25751</strain>
    </source>
</reference>
<dbReference type="Proteomes" id="UP000198564">
    <property type="component" value="Unassembled WGS sequence"/>
</dbReference>
<name>A0A1H6VQC4_9LACT</name>
<evidence type="ECO:0000259" key="1">
    <source>
        <dbReference type="Pfam" id="PF00881"/>
    </source>
</evidence>
<dbReference type="RefSeq" id="WP_091636771.1">
    <property type="nucleotide sequence ID" value="NZ_FNYW01000066.1"/>
</dbReference>
<dbReference type="Pfam" id="PF00881">
    <property type="entry name" value="Nitroreductase"/>
    <property type="match status" value="1"/>
</dbReference>
<dbReference type="GO" id="GO:0034599">
    <property type="term" value="P:cellular response to oxidative stress"/>
    <property type="evidence" value="ECO:0007669"/>
    <property type="project" value="InterPro"/>
</dbReference>
<dbReference type="OrthoDB" id="9810617at2"/>
<dbReference type="PANTHER" id="PTHR43035:SF1">
    <property type="entry name" value="FATTY ACID REPRESSION MUTANT PROTEIN 2-RELATED"/>
    <property type="match status" value="1"/>
</dbReference>
<keyword evidence="3" id="KW-1185">Reference proteome</keyword>
<dbReference type="EMBL" id="FNYW01000066">
    <property type="protein sequence ID" value="SEJ06839.1"/>
    <property type="molecule type" value="Genomic_DNA"/>
</dbReference>
<feature type="domain" description="Nitroreductase" evidence="1">
    <location>
        <begin position="9"/>
        <end position="176"/>
    </location>
</feature>
<accession>A0A1H6VQC4</accession>
<organism evidence="2 3">
    <name type="scientific">Alkalibacterium gilvum</name>
    <dbReference type="NCBI Taxonomy" id="1130080"/>
    <lineage>
        <taxon>Bacteria</taxon>
        <taxon>Bacillati</taxon>
        <taxon>Bacillota</taxon>
        <taxon>Bacilli</taxon>
        <taxon>Lactobacillales</taxon>
        <taxon>Carnobacteriaceae</taxon>
        <taxon>Alkalibacterium</taxon>
    </lineage>
</organism>
<dbReference type="GO" id="GO:0016491">
    <property type="term" value="F:oxidoreductase activity"/>
    <property type="evidence" value="ECO:0007669"/>
    <property type="project" value="InterPro"/>
</dbReference>
<dbReference type="STRING" id="1130080.SAMN04488113_1665"/>
<dbReference type="InterPro" id="IPR000415">
    <property type="entry name" value="Nitroreductase-like"/>
</dbReference>
<gene>
    <name evidence="2" type="ORF">SAMN04488113_1665</name>
</gene>
<dbReference type="Gene3D" id="3.40.109.10">
    <property type="entry name" value="NADH Oxidase"/>
    <property type="match status" value="1"/>
</dbReference>
<dbReference type="PANTHER" id="PTHR43035">
    <property type="entry name" value="FATTY ACID REPRESSION MUTANT PROTEIN 2-RELATED"/>
    <property type="match status" value="1"/>
</dbReference>
<dbReference type="InterPro" id="IPR029479">
    <property type="entry name" value="Nitroreductase"/>
</dbReference>
<dbReference type="AlphaFoldDB" id="A0A1H6VQC4"/>
<sequence length="199" mass="22398">MTQFTDLVKKRRTSYAIGNNTELSNKEISDRIREVAREVPSASNSQTTRLVVLFGEDNVKLWDHILDVQKNVLEGAMWDMFSGVMEGAKGGVGTVLFFEDRDTVEGALGKNERAEIYKQHNNANTQYAIWLALTELGLGGSLQHMNVGFEQGFDKSVREMFDLPASYEMIAQMPFGSIEGEASDKEYIDDNERVRVFGE</sequence>
<dbReference type="SUPFAM" id="SSF55469">
    <property type="entry name" value="FMN-dependent nitroreductase-like"/>
    <property type="match status" value="1"/>
</dbReference>
<evidence type="ECO:0000313" key="3">
    <source>
        <dbReference type="Proteomes" id="UP000198564"/>
    </source>
</evidence>
<dbReference type="InterPro" id="IPR033877">
    <property type="entry name" value="Frm2/Hbn1"/>
</dbReference>